<dbReference type="InterPro" id="IPR036291">
    <property type="entry name" value="NAD(P)-bd_dom_sf"/>
</dbReference>
<keyword evidence="3" id="KW-0560">Oxidoreductase</keyword>
<dbReference type="InterPro" id="IPR002347">
    <property type="entry name" value="SDR_fam"/>
</dbReference>
<comment type="similarity">
    <text evidence="1">Belongs to the short-chain dehydrogenases/reductases (SDR) family.</text>
</comment>
<evidence type="ECO:0000256" key="2">
    <source>
        <dbReference type="ARBA" id="ARBA00022857"/>
    </source>
</evidence>
<dbReference type="AlphaFoldDB" id="A0A8E2EZI1"/>
<dbReference type="PANTHER" id="PTHR24320">
    <property type="entry name" value="RETINOL DEHYDROGENASE"/>
    <property type="match status" value="1"/>
</dbReference>
<protein>
    <submittedName>
        <fullName evidence="4">Retinol dehydrogenase</fullName>
    </submittedName>
</protein>
<reference evidence="4 5" key="1">
    <citation type="journal article" date="2016" name="Nat. Commun.">
        <title>Ectomycorrhizal ecology is imprinted in the genome of the dominant symbiotic fungus Cenococcum geophilum.</title>
        <authorList>
            <consortium name="DOE Joint Genome Institute"/>
            <person name="Peter M."/>
            <person name="Kohler A."/>
            <person name="Ohm R.A."/>
            <person name="Kuo A."/>
            <person name="Krutzmann J."/>
            <person name="Morin E."/>
            <person name="Arend M."/>
            <person name="Barry K.W."/>
            <person name="Binder M."/>
            <person name="Choi C."/>
            <person name="Clum A."/>
            <person name="Copeland A."/>
            <person name="Grisel N."/>
            <person name="Haridas S."/>
            <person name="Kipfer T."/>
            <person name="LaButti K."/>
            <person name="Lindquist E."/>
            <person name="Lipzen A."/>
            <person name="Maire R."/>
            <person name="Meier B."/>
            <person name="Mihaltcheva S."/>
            <person name="Molinier V."/>
            <person name="Murat C."/>
            <person name="Poggeler S."/>
            <person name="Quandt C.A."/>
            <person name="Sperisen C."/>
            <person name="Tritt A."/>
            <person name="Tisserant E."/>
            <person name="Crous P.W."/>
            <person name="Henrissat B."/>
            <person name="Nehls U."/>
            <person name="Egli S."/>
            <person name="Spatafora J.W."/>
            <person name="Grigoriev I.V."/>
            <person name="Martin F.M."/>
        </authorList>
    </citation>
    <scope>NUCLEOTIDE SEQUENCE [LARGE SCALE GENOMIC DNA]</scope>
    <source>
        <strain evidence="4 5">CBS 207.34</strain>
    </source>
</reference>
<dbReference type="Pfam" id="PF00106">
    <property type="entry name" value="adh_short"/>
    <property type="match status" value="1"/>
</dbReference>
<dbReference type="Proteomes" id="UP000250140">
    <property type="component" value="Unassembled WGS sequence"/>
</dbReference>
<dbReference type="PRINTS" id="PR00081">
    <property type="entry name" value="GDHRDH"/>
</dbReference>
<proteinExistence type="inferred from homology"/>
<feature type="non-terminal residue" evidence="4">
    <location>
        <position position="262"/>
    </location>
</feature>
<dbReference type="GO" id="GO:0016491">
    <property type="term" value="F:oxidoreductase activity"/>
    <property type="evidence" value="ECO:0007669"/>
    <property type="project" value="UniProtKB-KW"/>
</dbReference>
<dbReference type="EMBL" id="KV749849">
    <property type="protein sequence ID" value="OCL07530.1"/>
    <property type="molecule type" value="Genomic_DNA"/>
</dbReference>
<dbReference type="OrthoDB" id="191139at2759"/>
<dbReference type="Gene3D" id="3.40.50.720">
    <property type="entry name" value="NAD(P)-binding Rossmann-like Domain"/>
    <property type="match status" value="1"/>
</dbReference>
<evidence type="ECO:0000313" key="5">
    <source>
        <dbReference type="Proteomes" id="UP000250140"/>
    </source>
</evidence>
<evidence type="ECO:0000256" key="1">
    <source>
        <dbReference type="ARBA" id="ARBA00006484"/>
    </source>
</evidence>
<keyword evidence="2" id="KW-0521">NADP</keyword>
<gene>
    <name evidence="4" type="ORF">AOQ84DRAFT_294917</name>
</gene>
<accession>A0A8E2EZI1</accession>
<keyword evidence="5" id="KW-1185">Reference proteome</keyword>
<dbReference type="SUPFAM" id="SSF51735">
    <property type="entry name" value="NAD(P)-binding Rossmann-fold domains"/>
    <property type="match status" value="1"/>
</dbReference>
<evidence type="ECO:0000256" key="3">
    <source>
        <dbReference type="ARBA" id="ARBA00023002"/>
    </source>
</evidence>
<evidence type="ECO:0000313" key="4">
    <source>
        <dbReference type="EMBL" id="OCL07530.1"/>
    </source>
</evidence>
<organism evidence="4 5">
    <name type="scientific">Glonium stellatum</name>
    <dbReference type="NCBI Taxonomy" id="574774"/>
    <lineage>
        <taxon>Eukaryota</taxon>
        <taxon>Fungi</taxon>
        <taxon>Dikarya</taxon>
        <taxon>Ascomycota</taxon>
        <taxon>Pezizomycotina</taxon>
        <taxon>Dothideomycetes</taxon>
        <taxon>Pleosporomycetidae</taxon>
        <taxon>Gloniales</taxon>
        <taxon>Gloniaceae</taxon>
        <taxon>Glonium</taxon>
    </lineage>
</organism>
<name>A0A8E2EZI1_9PEZI</name>
<sequence>VYLAARTPVKAADAIAQIKAAVPSANIEFLQLDLGGFKSVKEAVDVFTCSSDRLDILINNAGVMALPPQLTNDGYEIQYGINHMGHALLTKLLLPILTHTASQPGSDVRVVFLSSGGATLAPKGGIAFTDTTTSMANYSTWTRYGQSKAANILYAAEFARRHPNITATSCHPGAVNTELATTFKANHWLIGHIINLLTPVLAKDVEDGVKNQLWCATGKDVINGRFYFPVSKAHEIRGFPKDKKLGKDLWEWTEKELVNRGY</sequence>
<dbReference type="PANTHER" id="PTHR24320:SF282">
    <property type="entry name" value="WW DOMAIN-CONTAINING OXIDOREDUCTASE"/>
    <property type="match status" value="1"/>
</dbReference>